<dbReference type="GO" id="GO:0005694">
    <property type="term" value="C:chromosome"/>
    <property type="evidence" value="ECO:0007669"/>
    <property type="project" value="UniProtKB-ARBA"/>
</dbReference>
<keyword evidence="7" id="KW-0862">Zinc</keyword>
<protein>
    <submittedName>
        <fullName evidence="17">Zinc finger protein 567-like isoform X1</fullName>
    </submittedName>
</protein>
<keyword evidence="9" id="KW-0238">DNA-binding</keyword>
<feature type="region of interest" description="Disordered" evidence="13">
    <location>
        <begin position="193"/>
        <end position="248"/>
    </location>
</feature>
<keyword evidence="11" id="KW-0539">Nucleus</keyword>
<feature type="domain" description="KRAB" evidence="15">
    <location>
        <begin position="11"/>
        <end position="82"/>
    </location>
</feature>
<dbReference type="PROSITE" id="PS50157">
    <property type="entry name" value="ZINC_FINGER_C2H2_2"/>
    <property type="match status" value="7"/>
</dbReference>
<dbReference type="SMART" id="SM00349">
    <property type="entry name" value="KRAB"/>
    <property type="match status" value="1"/>
</dbReference>
<dbReference type="Gene3D" id="6.10.140.140">
    <property type="match status" value="1"/>
</dbReference>
<dbReference type="PROSITE" id="PS00028">
    <property type="entry name" value="ZINC_FINGER_C2H2_1"/>
    <property type="match status" value="7"/>
</dbReference>
<dbReference type="RefSeq" id="XP_033791990.1">
    <property type="nucleotide sequence ID" value="XM_033936099.1"/>
</dbReference>
<feature type="domain" description="C2H2-type" evidence="14">
    <location>
        <begin position="395"/>
        <end position="422"/>
    </location>
</feature>
<dbReference type="FunFam" id="3.30.160.60:FF:000478">
    <property type="entry name" value="Zinc finger protein 133"/>
    <property type="match status" value="1"/>
</dbReference>
<keyword evidence="8" id="KW-0805">Transcription regulation</keyword>
<organism evidence="16 17">
    <name type="scientific">Geotrypetes seraphini</name>
    <name type="common">Gaboon caecilian</name>
    <name type="synonym">Caecilia seraphini</name>
    <dbReference type="NCBI Taxonomy" id="260995"/>
    <lineage>
        <taxon>Eukaryota</taxon>
        <taxon>Metazoa</taxon>
        <taxon>Chordata</taxon>
        <taxon>Craniata</taxon>
        <taxon>Vertebrata</taxon>
        <taxon>Euteleostomi</taxon>
        <taxon>Amphibia</taxon>
        <taxon>Gymnophiona</taxon>
        <taxon>Geotrypetes</taxon>
    </lineage>
</organism>
<feature type="domain" description="C2H2-type" evidence="14">
    <location>
        <begin position="507"/>
        <end position="534"/>
    </location>
</feature>
<evidence type="ECO:0000256" key="8">
    <source>
        <dbReference type="ARBA" id="ARBA00023015"/>
    </source>
</evidence>
<sequence length="534" mass="62290">MSALVSDQASVTFSDVAAYFWEVEWDILGEWQKELYKKVVKEIHRFLIIQGYSILNPDVIFKIKKEDEKYFTQYSVLEGKENMNDPTMSLPIVTSVFSVRVKEEEDFMDHPGSETSEQIHSPITGSPNVKPDILIRFKEEGFMIEPQGSEERGNLPNASTCEELHETAGSQDDNPDTRIEILKMEEHHVSILLEEGEEETDSKSNDGLRNKGKRMRMCKGKEREDWNHKDASRDSPGPSADCEEGFGSLTPRRVKEIAHKGEVSNSEDRNFNYCPDLLQTQGLVEGERNFQGPDTWENFTTNSYFVEDTIPWFRSEVHRCHDMGRMKSFGDNDPQEKPFKCLECDKCFNKKASLQRHKMTHMGRKLFKCSECDVCCYYKGNLEMHKMIHTGEKPFKCSECDKSFRWKRSQQLHVMTHMGDKPFKCLECDKCFKWKGSLKLHKRIHTEENLFKCSECDKCFTKKDRLQSHMMIHTGEKPFKCGECDKCFRQKSNLQLHKITHTGEKPFKCSACDQCFRWKQSMQVHEMTHRNKTS</sequence>
<dbReference type="GO" id="GO:0000981">
    <property type="term" value="F:DNA-binding transcription factor activity, RNA polymerase II-specific"/>
    <property type="evidence" value="ECO:0007669"/>
    <property type="project" value="TreeGrafter"/>
</dbReference>
<dbReference type="Pfam" id="PF01352">
    <property type="entry name" value="KRAB"/>
    <property type="match status" value="1"/>
</dbReference>
<feature type="domain" description="C2H2-type" evidence="14">
    <location>
        <begin position="479"/>
        <end position="506"/>
    </location>
</feature>
<feature type="compositionally biased region" description="Basic and acidic residues" evidence="13">
    <location>
        <begin position="219"/>
        <end position="233"/>
    </location>
</feature>
<dbReference type="SUPFAM" id="SSF109640">
    <property type="entry name" value="KRAB domain (Kruppel-associated box)"/>
    <property type="match status" value="1"/>
</dbReference>
<dbReference type="OrthoDB" id="9896200at2759"/>
<feature type="domain" description="C2H2-type" evidence="14">
    <location>
        <begin position="423"/>
        <end position="450"/>
    </location>
</feature>
<comment type="similarity">
    <text evidence="3">Belongs to the krueppel C2H2-type zinc-finger protein family.</text>
</comment>
<keyword evidence="10" id="KW-0804">Transcription</keyword>
<dbReference type="Proteomes" id="UP000515159">
    <property type="component" value="Chromosome 3"/>
</dbReference>
<accession>A0A6P8Q8R1</accession>
<evidence type="ECO:0000313" key="16">
    <source>
        <dbReference type="Proteomes" id="UP000515159"/>
    </source>
</evidence>
<evidence type="ECO:0000256" key="1">
    <source>
        <dbReference type="ARBA" id="ARBA00003767"/>
    </source>
</evidence>
<dbReference type="Pfam" id="PF00096">
    <property type="entry name" value="zf-C2H2"/>
    <property type="match status" value="4"/>
</dbReference>
<proteinExistence type="inferred from homology"/>
<dbReference type="KEGG" id="gsh:117356626"/>
<dbReference type="Gene3D" id="3.30.160.60">
    <property type="entry name" value="Classic Zinc Finger"/>
    <property type="match status" value="7"/>
</dbReference>
<evidence type="ECO:0000256" key="3">
    <source>
        <dbReference type="ARBA" id="ARBA00006991"/>
    </source>
</evidence>
<evidence type="ECO:0000256" key="10">
    <source>
        <dbReference type="ARBA" id="ARBA00023163"/>
    </source>
</evidence>
<evidence type="ECO:0000256" key="6">
    <source>
        <dbReference type="ARBA" id="ARBA00022771"/>
    </source>
</evidence>
<evidence type="ECO:0000259" key="15">
    <source>
        <dbReference type="PROSITE" id="PS50805"/>
    </source>
</evidence>
<dbReference type="FunFam" id="3.30.160.60:FF:000634">
    <property type="entry name" value="Zinc finger X-chromosomal protein"/>
    <property type="match status" value="1"/>
</dbReference>
<dbReference type="PROSITE" id="PS50805">
    <property type="entry name" value="KRAB"/>
    <property type="match status" value="1"/>
</dbReference>
<dbReference type="CDD" id="cd07765">
    <property type="entry name" value="KRAB_A-box"/>
    <property type="match status" value="1"/>
</dbReference>
<evidence type="ECO:0000313" key="17">
    <source>
        <dbReference type="RefSeq" id="XP_033791990.1"/>
    </source>
</evidence>
<comment type="function">
    <text evidence="1">May be involved in transcriptional regulation.</text>
</comment>
<feature type="domain" description="C2H2-type" evidence="14">
    <location>
        <begin position="367"/>
        <end position="394"/>
    </location>
</feature>
<dbReference type="FunFam" id="3.30.160.60:FF:001343">
    <property type="entry name" value="Zinc finger protein 568"/>
    <property type="match status" value="3"/>
</dbReference>
<evidence type="ECO:0000259" key="14">
    <source>
        <dbReference type="PROSITE" id="PS50157"/>
    </source>
</evidence>
<comment type="subcellular location">
    <subcellularLocation>
        <location evidence="2">Nucleus</location>
    </subcellularLocation>
</comment>
<dbReference type="InterPro" id="IPR013087">
    <property type="entry name" value="Znf_C2H2_type"/>
</dbReference>
<dbReference type="GO" id="GO:0005634">
    <property type="term" value="C:nucleus"/>
    <property type="evidence" value="ECO:0007669"/>
    <property type="project" value="UniProtKB-SubCell"/>
</dbReference>
<evidence type="ECO:0000256" key="13">
    <source>
        <dbReference type="SAM" id="MobiDB-lite"/>
    </source>
</evidence>
<gene>
    <name evidence="17" type="primary">LOC117356626</name>
</gene>
<evidence type="ECO:0000256" key="4">
    <source>
        <dbReference type="ARBA" id="ARBA00022723"/>
    </source>
</evidence>
<evidence type="ECO:0000256" key="7">
    <source>
        <dbReference type="ARBA" id="ARBA00022833"/>
    </source>
</evidence>
<reference evidence="17" key="1">
    <citation type="submission" date="2025-08" db="UniProtKB">
        <authorList>
            <consortium name="RefSeq"/>
        </authorList>
    </citation>
    <scope>IDENTIFICATION</scope>
</reference>
<keyword evidence="16" id="KW-1185">Reference proteome</keyword>
<evidence type="ECO:0000256" key="2">
    <source>
        <dbReference type="ARBA" id="ARBA00004123"/>
    </source>
</evidence>
<evidence type="ECO:0000256" key="12">
    <source>
        <dbReference type="PROSITE-ProRule" id="PRU00042"/>
    </source>
</evidence>
<keyword evidence="5" id="KW-0677">Repeat</keyword>
<dbReference type="FunFam" id="3.30.160.60:FF:001732">
    <property type="entry name" value="Zgc:162936"/>
    <property type="match status" value="1"/>
</dbReference>
<dbReference type="GeneID" id="117356626"/>
<feature type="domain" description="C2H2-type" evidence="14">
    <location>
        <begin position="451"/>
        <end position="478"/>
    </location>
</feature>
<dbReference type="GO" id="GO:0045893">
    <property type="term" value="P:positive regulation of DNA-templated transcription"/>
    <property type="evidence" value="ECO:0007669"/>
    <property type="project" value="UniProtKB-ARBA"/>
</dbReference>
<dbReference type="SUPFAM" id="SSF57667">
    <property type="entry name" value="beta-beta-alpha zinc fingers"/>
    <property type="match status" value="4"/>
</dbReference>
<dbReference type="AlphaFoldDB" id="A0A6P8Q8R1"/>
<evidence type="ECO:0000256" key="5">
    <source>
        <dbReference type="ARBA" id="ARBA00022737"/>
    </source>
</evidence>
<keyword evidence="4" id="KW-0479">Metal-binding</keyword>
<dbReference type="InterPro" id="IPR036051">
    <property type="entry name" value="KRAB_dom_sf"/>
</dbReference>
<dbReference type="InterPro" id="IPR001909">
    <property type="entry name" value="KRAB"/>
</dbReference>
<evidence type="ECO:0000256" key="9">
    <source>
        <dbReference type="ARBA" id="ARBA00023125"/>
    </source>
</evidence>
<dbReference type="SMART" id="SM00355">
    <property type="entry name" value="ZnF_C2H2"/>
    <property type="match status" value="7"/>
</dbReference>
<dbReference type="GO" id="GO:0000978">
    <property type="term" value="F:RNA polymerase II cis-regulatory region sequence-specific DNA binding"/>
    <property type="evidence" value="ECO:0007669"/>
    <property type="project" value="TreeGrafter"/>
</dbReference>
<dbReference type="PANTHER" id="PTHR23235">
    <property type="entry name" value="KRUEPPEL-LIKE TRANSCRIPTION FACTOR"/>
    <property type="match status" value="1"/>
</dbReference>
<dbReference type="InterPro" id="IPR036236">
    <property type="entry name" value="Znf_C2H2_sf"/>
</dbReference>
<dbReference type="InParanoid" id="A0A6P8Q8R1"/>
<name>A0A6P8Q8R1_GEOSA</name>
<dbReference type="GO" id="GO:0008270">
    <property type="term" value="F:zinc ion binding"/>
    <property type="evidence" value="ECO:0007669"/>
    <property type="project" value="UniProtKB-KW"/>
</dbReference>
<feature type="region of interest" description="Disordered" evidence="13">
    <location>
        <begin position="147"/>
        <end position="175"/>
    </location>
</feature>
<evidence type="ECO:0000256" key="11">
    <source>
        <dbReference type="ARBA" id="ARBA00023242"/>
    </source>
</evidence>
<dbReference type="PANTHER" id="PTHR23235:SF142">
    <property type="entry name" value="ZINC FINGER PROTEIN 384"/>
    <property type="match status" value="1"/>
</dbReference>
<keyword evidence="6 12" id="KW-0863">Zinc-finger</keyword>
<feature type="domain" description="C2H2-type" evidence="14">
    <location>
        <begin position="339"/>
        <end position="366"/>
    </location>
</feature>